<feature type="transmembrane region" description="Helical" evidence="2">
    <location>
        <begin position="17"/>
        <end position="39"/>
    </location>
</feature>
<keyword evidence="2" id="KW-0472">Membrane</keyword>
<evidence type="ECO:0000256" key="2">
    <source>
        <dbReference type="SAM" id="Phobius"/>
    </source>
</evidence>
<feature type="region of interest" description="Disordered" evidence="1">
    <location>
        <begin position="44"/>
        <end position="65"/>
    </location>
</feature>
<dbReference type="EMBL" id="JAYGHT010000138">
    <property type="protein sequence ID" value="MEA5521779.1"/>
    <property type="molecule type" value="Genomic_DNA"/>
</dbReference>
<accession>A0ABU5U3T8</accession>
<keyword evidence="2" id="KW-1133">Transmembrane helix</keyword>
<dbReference type="Proteomes" id="UP001301728">
    <property type="component" value="Unassembled WGS sequence"/>
</dbReference>
<protein>
    <submittedName>
        <fullName evidence="3">Uncharacterized protein</fullName>
    </submittedName>
</protein>
<comment type="caution">
    <text evidence="3">The sequence shown here is derived from an EMBL/GenBank/DDBJ whole genome shotgun (WGS) entry which is preliminary data.</text>
</comment>
<evidence type="ECO:0000313" key="3">
    <source>
        <dbReference type="EMBL" id="MEA5521779.1"/>
    </source>
</evidence>
<reference evidence="3 4" key="1">
    <citation type="submission" date="2023-12" db="EMBL/GenBank/DDBJ databases">
        <title>Baltic Sea Cyanobacteria.</title>
        <authorList>
            <person name="Delbaje E."/>
            <person name="Fewer D.P."/>
            <person name="Shishido T.K."/>
        </authorList>
    </citation>
    <scope>NUCLEOTIDE SEQUENCE [LARGE SCALE GENOMIC DNA]</scope>
    <source>
        <strain evidence="3 4">CCNP 1315</strain>
    </source>
</reference>
<name>A0ABU5U3T8_9CYAN</name>
<evidence type="ECO:0000313" key="4">
    <source>
        <dbReference type="Proteomes" id="UP001301728"/>
    </source>
</evidence>
<sequence>MESDSQPPSASSHSTDWFANFVGTVIALLTLTLPLLAIAHYSPSQGTTWPTPPDPPIQGFTPNQP</sequence>
<proteinExistence type="predicted"/>
<keyword evidence="2" id="KW-0812">Transmembrane</keyword>
<evidence type="ECO:0000256" key="1">
    <source>
        <dbReference type="SAM" id="MobiDB-lite"/>
    </source>
</evidence>
<dbReference type="RefSeq" id="WP_323218856.1">
    <property type="nucleotide sequence ID" value="NZ_JAYGHT010000138.1"/>
</dbReference>
<gene>
    <name evidence="3" type="ORF">VB854_22830</name>
</gene>
<keyword evidence="4" id="KW-1185">Reference proteome</keyword>
<organism evidence="3 4">
    <name type="scientific">Limnoraphis robusta CCNP1315</name>
    <dbReference type="NCBI Taxonomy" id="3110306"/>
    <lineage>
        <taxon>Bacteria</taxon>
        <taxon>Bacillati</taxon>
        <taxon>Cyanobacteriota</taxon>
        <taxon>Cyanophyceae</taxon>
        <taxon>Oscillatoriophycideae</taxon>
        <taxon>Oscillatoriales</taxon>
        <taxon>Sirenicapillariaceae</taxon>
        <taxon>Limnoraphis</taxon>
    </lineage>
</organism>